<dbReference type="InterPro" id="IPR036286">
    <property type="entry name" value="LexA/Signal_pep-like_sf"/>
</dbReference>
<dbReference type="SUPFAM" id="SSF51306">
    <property type="entry name" value="LexA/Signal peptidase"/>
    <property type="match status" value="1"/>
</dbReference>
<protein>
    <submittedName>
        <fullName evidence="1">S26 family signal peptidase</fullName>
    </submittedName>
</protein>
<evidence type="ECO:0000313" key="1">
    <source>
        <dbReference type="EMBL" id="MBC5630255.1"/>
    </source>
</evidence>
<dbReference type="EMBL" id="JACOOO010000037">
    <property type="protein sequence ID" value="MBC5630255.1"/>
    <property type="molecule type" value="Genomic_DNA"/>
</dbReference>
<dbReference type="Proteomes" id="UP000596929">
    <property type="component" value="Unassembled WGS sequence"/>
</dbReference>
<proteinExistence type="predicted"/>
<comment type="caution">
    <text evidence="1">The sequence shown here is derived from an EMBL/GenBank/DDBJ whole genome shotgun (WGS) entry which is preliminary data.</text>
</comment>
<dbReference type="RefSeq" id="WP_186860643.1">
    <property type="nucleotide sequence ID" value="NZ_JACOOO010000037.1"/>
</dbReference>
<evidence type="ECO:0000313" key="2">
    <source>
        <dbReference type="Proteomes" id="UP000596929"/>
    </source>
</evidence>
<reference evidence="1 2" key="1">
    <citation type="submission" date="2020-08" db="EMBL/GenBank/DDBJ databases">
        <title>Genome public.</title>
        <authorList>
            <person name="Liu C."/>
            <person name="Sun Q."/>
        </authorList>
    </citation>
    <scope>NUCLEOTIDE SEQUENCE [LARGE SCALE GENOMIC DNA]</scope>
    <source>
        <strain evidence="1 2">NSJ-6</strain>
    </source>
</reference>
<dbReference type="InterPro" id="IPR019533">
    <property type="entry name" value="Peptidase_S26"/>
</dbReference>
<accession>A0ABR7DFR5</accession>
<keyword evidence="2" id="KW-1185">Reference proteome</keyword>
<organism evidence="1 2">
    <name type="scientific">Clostridium hominis</name>
    <dbReference type="NCBI Taxonomy" id="2763036"/>
    <lineage>
        <taxon>Bacteria</taxon>
        <taxon>Bacillati</taxon>
        <taxon>Bacillota</taxon>
        <taxon>Clostridia</taxon>
        <taxon>Eubacteriales</taxon>
        <taxon>Clostridiaceae</taxon>
        <taxon>Clostridium</taxon>
    </lineage>
</organism>
<gene>
    <name evidence="1" type="ORF">H8S20_15445</name>
</gene>
<sequence length="168" mass="19673">MSNNIEKVSTHDLFPIIEELLACNKQAIFTISGYSMLPFMGSQRDQVLLGKRDFEGLKRGEIILFKLDCGKYILHRIYKVTDEGYLTMGDGNLHYDGIIRSDQVIGVVEKIYRKNKEIDCKSLWFRIASKIWMSLLPIRKYILKLYHFMHFCKKKIKTVFVKDKGVRS</sequence>
<name>A0ABR7DFR5_9CLOT</name>
<dbReference type="CDD" id="cd06530">
    <property type="entry name" value="S26_SPase_I"/>
    <property type="match status" value="1"/>
</dbReference>